<evidence type="ECO:0000313" key="2">
    <source>
        <dbReference type="EMBL" id="MDM7831827.1"/>
    </source>
</evidence>
<sequence length="136" mass="14789">MERFAVAQILGAGTVPASVLARLACDSELTRVVFGARSQVIDVGRAERTFTGPRRRAVIARDQTCRYPTCTAPPALGEVHHVEHWARGGSTDANTGILLCRYHHDVVHRSRIEIGRSPTGGWTFTARDGAMLPRAA</sequence>
<evidence type="ECO:0000259" key="1">
    <source>
        <dbReference type="SMART" id="SM00507"/>
    </source>
</evidence>
<dbReference type="InterPro" id="IPR003615">
    <property type="entry name" value="HNH_nuc"/>
</dbReference>
<dbReference type="GO" id="GO:0004519">
    <property type="term" value="F:endonuclease activity"/>
    <property type="evidence" value="ECO:0007669"/>
    <property type="project" value="UniProtKB-KW"/>
</dbReference>
<organism evidence="2 3">
    <name type="scientific">Cellulomonas edaphi</name>
    <dbReference type="NCBI Taxonomy" id="3053468"/>
    <lineage>
        <taxon>Bacteria</taxon>
        <taxon>Bacillati</taxon>
        <taxon>Actinomycetota</taxon>
        <taxon>Actinomycetes</taxon>
        <taxon>Micrococcales</taxon>
        <taxon>Cellulomonadaceae</taxon>
        <taxon>Cellulomonas</taxon>
    </lineage>
</organism>
<proteinExistence type="predicted"/>
<gene>
    <name evidence="2" type="ORF">QRT05_10825</name>
</gene>
<dbReference type="EMBL" id="JAUCGR010000002">
    <property type="protein sequence ID" value="MDM7831827.1"/>
    <property type="molecule type" value="Genomic_DNA"/>
</dbReference>
<evidence type="ECO:0000313" key="3">
    <source>
        <dbReference type="Proteomes" id="UP001321453"/>
    </source>
</evidence>
<feature type="domain" description="HNH nuclease" evidence="1">
    <location>
        <begin position="53"/>
        <end position="105"/>
    </location>
</feature>
<keyword evidence="2" id="KW-0540">Nuclease</keyword>
<dbReference type="SMART" id="SM00507">
    <property type="entry name" value="HNHc"/>
    <property type="match status" value="1"/>
</dbReference>
<dbReference type="CDD" id="cd00085">
    <property type="entry name" value="HNHc"/>
    <property type="match status" value="1"/>
</dbReference>
<keyword evidence="2" id="KW-0255">Endonuclease</keyword>
<protein>
    <submittedName>
        <fullName evidence="2">HNH endonuclease signature motif containing protein</fullName>
    </submittedName>
</protein>
<reference evidence="2 3" key="1">
    <citation type="submission" date="2023-06" db="EMBL/GenBank/DDBJ databases">
        <title>Cellulomonas sp. MW9 Whole genome sequence.</title>
        <authorList>
            <person name="Park S."/>
        </authorList>
    </citation>
    <scope>NUCLEOTIDE SEQUENCE [LARGE SCALE GENOMIC DNA]</scope>
    <source>
        <strain evidence="2 3">MW9</strain>
    </source>
</reference>
<dbReference type="RefSeq" id="WP_289447241.1">
    <property type="nucleotide sequence ID" value="NZ_JAUCGR010000002.1"/>
</dbReference>
<comment type="caution">
    <text evidence="2">The sequence shown here is derived from an EMBL/GenBank/DDBJ whole genome shotgun (WGS) entry which is preliminary data.</text>
</comment>
<accession>A0ABT7S892</accession>
<keyword evidence="2" id="KW-0378">Hydrolase</keyword>
<dbReference type="Proteomes" id="UP001321453">
    <property type="component" value="Unassembled WGS sequence"/>
</dbReference>
<name>A0ABT7S892_9CELL</name>
<keyword evidence="3" id="KW-1185">Reference proteome</keyword>